<feature type="transmembrane region" description="Helical" evidence="1">
    <location>
        <begin position="96"/>
        <end position="116"/>
    </location>
</feature>
<organism evidence="2 3">
    <name type="scientific">Pseudothauera rhizosphaerae</name>
    <dbReference type="NCBI Taxonomy" id="2565932"/>
    <lineage>
        <taxon>Bacteria</taxon>
        <taxon>Pseudomonadati</taxon>
        <taxon>Pseudomonadota</taxon>
        <taxon>Betaproteobacteria</taxon>
        <taxon>Rhodocyclales</taxon>
        <taxon>Zoogloeaceae</taxon>
        <taxon>Pseudothauera</taxon>
    </lineage>
</organism>
<dbReference type="EMBL" id="SSOD01000013">
    <property type="protein sequence ID" value="THF59415.1"/>
    <property type="molecule type" value="Genomic_DNA"/>
</dbReference>
<protein>
    <submittedName>
        <fullName evidence="2">Uncharacterized protein</fullName>
    </submittedName>
</protein>
<dbReference type="AlphaFoldDB" id="A0A4S4AJ48"/>
<keyword evidence="3" id="KW-1185">Reference proteome</keyword>
<name>A0A4S4AJ48_9RHOO</name>
<accession>A0A4S4AJ48</accession>
<evidence type="ECO:0000313" key="2">
    <source>
        <dbReference type="EMBL" id="THF59415.1"/>
    </source>
</evidence>
<dbReference type="OrthoDB" id="9794645at2"/>
<dbReference type="Proteomes" id="UP000307956">
    <property type="component" value="Unassembled WGS sequence"/>
</dbReference>
<dbReference type="RefSeq" id="WP_136385930.1">
    <property type="nucleotide sequence ID" value="NZ_SSOD01000013.1"/>
</dbReference>
<keyword evidence="1" id="KW-0472">Membrane</keyword>
<feature type="transmembrane region" description="Helical" evidence="1">
    <location>
        <begin position="55"/>
        <end position="73"/>
    </location>
</feature>
<sequence>MPNKSAPGLAVAALITTLVALGPLSTDFYLPALPAIAAAVGAAVGHALGDSALPMALAVAACSTGVLAAHLLTRQSNTVRAELVEARLRPTPFDKLRANGVTYFIAGLIVWIRPALAKAG</sequence>
<evidence type="ECO:0000313" key="3">
    <source>
        <dbReference type="Proteomes" id="UP000307956"/>
    </source>
</evidence>
<proteinExistence type="predicted"/>
<gene>
    <name evidence="2" type="ORF">E6O51_15595</name>
</gene>
<comment type="caution">
    <text evidence="2">The sequence shown here is derived from an EMBL/GenBank/DDBJ whole genome shotgun (WGS) entry which is preliminary data.</text>
</comment>
<keyword evidence="1" id="KW-1133">Transmembrane helix</keyword>
<reference evidence="2 3" key="1">
    <citation type="submission" date="2019-04" db="EMBL/GenBank/DDBJ databases">
        <title>Azoarcus rhizosphaerae sp. nov. isolated from rhizosphere of Ficus religiosa.</title>
        <authorList>
            <person name="Lin S.-Y."/>
            <person name="Hameed A."/>
            <person name="Hsu Y.-H."/>
            <person name="Young C.-C."/>
        </authorList>
    </citation>
    <scope>NUCLEOTIDE SEQUENCE [LARGE SCALE GENOMIC DNA]</scope>
    <source>
        <strain evidence="2 3">CC-YHH848</strain>
    </source>
</reference>
<keyword evidence="1" id="KW-0812">Transmembrane</keyword>
<evidence type="ECO:0000256" key="1">
    <source>
        <dbReference type="SAM" id="Phobius"/>
    </source>
</evidence>